<dbReference type="EMBL" id="HBHK01007724">
    <property type="protein sequence ID" value="CAD9674568.1"/>
    <property type="molecule type" value="Transcribed_RNA"/>
</dbReference>
<dbReference type="Gene3D" id="1.10.10.10">
    <property type="entry name" value="Winged helix-like DNA-binding domain superfamily/Winged helix DNA-binding domain"/>
    <property type="match status" value="1"/>
</dbReference>
<feature type="coiled-coil region" evidence="7">
    <location>
        <begin position="122"/>
        <end position="179"/>
    </location>
</feature>
<dbReference type="FunFam" id="1.10.10.10:FF:000027">
    <property type="entry name" value="Heat shock transcription factor 1"/>
    <property type="match status" value="1"/>
</dbReference>
<dbReference type="SMART" id="SM00415">
    <property type="entry name" value="HSF"/>
    <property type="match status" value="1"/>
</dbReference>
<evidence type="ECO:0000256" key="8">
    <source>
        <dbReference type="SAM" id="MobiDB-lite"/>
    </source>
</evidence>
<comment type="similarity">
    <text evidence="6">Belongs to the HSF family.</text>
</comment>
<reference evidence="10" key="1">
    <citation type="submission" date="2021-01" db="EMBL/GenBank/DDBJ databases">
        <authorList>
            <person name="Corre E."/>
            <person name="Pelletier E."/>
            <person name="Niang G."/>
            <person name="Scheremetjew M."/>
            <person name="Finn R."/>
            <person name="Kale V."/>
            <person name="Holt S."/>
            <person name="Cochrane G."/>
            <person name="Meng A."/>
            <person name="Brown T."/>
            <person name="Cohen L."/>
        </authorList>
    </citation>
    <scope>NUCLEOTIDE SEQUENCE</scope>
    <source>
        <strain evidence="10">NY070348D</strain>
    </source>
</reference>
<feature type="compositionally biased region" description="Low complexity" evidence="8">
    <location>
        <begin position="255"/>
        <end position="266"/>
    </location>
</feature>
<feature type="compositionally biased region" description="Polar residues" evidence="8">
    <location>
        <begin position="267"/>
        <end position="292"/>
    </location>
</feature>
<dbReference type="InterPro" id="IPR036388">
    <property type="entry name" value="WH-like_DNA-bd_sf"/>
</dbReference>
<dbReference type="GO" id="GO:0005634">
    <property type="term" value="C:nucleus"/>
    <property type="evidence" value="ECO:0007669"/>
    <property type="project" value="UniProtKB-SubCell"/>
</dbReference>
<feature type="domain" description="HSF-type DNA-binding" evidence="9">
    <location>
        <begin position="42"/>
        <end position="135"/>
    </location>
</feature>
<evidence type="ECO:0000256" key="7">
    <source>
        <dbReference type="SAM" id="Coils"/>
    </source>
</evidence>
<gene>
    <name evidence="10" type="ORF">QSP1433_LOCUS4745</name>
</gene>
<dbReference type="InterPro" id="IPR036390">
    <property type="entry name" value="WH_DNA-bd_sf"/>
</dbReference>
<name>A0A7S2W9J3_9STRA</name>
<comment type="subcellular location">
    <subcellularLocation>
        <location evidence="1">Nucleus</location>
    </subcellularLocation>
</comment>
<keyword evidence="4" id="KW-0804">Transcription</keyword>
<dbReference type="PANTHER" id="PTHR10015">
    <property type="entry name" value="HEAT SHOCK TRANSCRIPTION FACTOR"/>
    <property type="match status" value="1"/>
</dbReference>
<accession>A0A7S2W9J3</accession>
<evidence type="ECO:0000256" key="4">
    <source>
        <dbReference type="ARBA" id="ARBA00023163"/>
    </source>
</evidence>
<evidence type="ECO:0000256" key="5">
    <source>
        <dbReference type="ARBA" id="ARBA00023242"/>
    </source>
</evidence>
<evidence type="ECO:0000256" key="1">
    <source>
        <dbReference type="ARBA" id="ARBA00004123"/>
    </source>
</evidence>
<dbReference type="Pfam" id="PF00447">
    <property type="entry name" value="HSF_DNA-bind"/>
    <property type="match status" value="1"/>
</dbReference>
<keyword evidence="5" id="KW-0539">Nucleus</keyword>
<dbReference type="InterPro" id="IPR000232">
    <property type="entry name" value="HSF_DNA-bd"/>
</dbReference>
<organism evidence="10">
    <name type="scientific">Mucochytrium quahogii</name>
    <dbReference type="NCBI Taxonomy" id="96639"/>
    <lineage>
        <taxon>Eukaryota</taxon>
        <taxon>Sar</taxon>
        <taxon>Stramenopiles</taxon>
        <taxon>Bigyra</taxon>
        <taxon>Labyrinthulomycetes</taxon>
        <taxon>Thraustochytrida</taxon>
        <taxon>Thraustochytriidae</taxon>
        <taxon>Mucochytrium</taxon>
    </lineage>
</organism>
<dbReference type="SUPFAM" id="SSF46785">
    <property type="entry name" value="Winged helix' DNA-binding domain"/>
    <property type="match status" value="1"/>
</dbReference>
<dbReference type="GO" id="GO:0003700">
    <property type="term" value="F:DNA-binding transcription factor activity"/>
    <property type="evidence" value="ECO:0007669"/>
    <property type="project" value="InterPro"/>
</dbReference>
<evidence type="ECO:0000259" key="9">
    <source>
        <dbReference type="SMART" id="SM00415"/>
    </source>
</evidence>
<keyword evidence="2" id="KW-0805">Transcription regulation</keyword>
<dbReference type="PANTHER" id="PTHR10015:SF206">
    <property type="entry name" value="HSF-TYPE DNA-BINDING DOMAIN-CONTAINING PROTEIN"/>
    <property type="match status" value="1"/>
</dbReference>
<protein>
    <recommendedName>
        <fullName evidence="9">HSF-type DNA-binding domain-containing protein</fullName>
    </recommendedName>
</protein>
<sequence>MPVSRKNDSKTQKQKAIEVQRVKQEPVQQDALARANPQQRIMVTKFLKKTFQLVENPENHEYVDWSPDGKVVVIKKLHGFCEKVLPKYFKHSNFASFVRQLNMYGFNRMPKMQNAFQHPLFLRGKEENLALIKRKVAATKEETAIVQSPAELDSVLGEVQRLKSKQKNIDDQMLKLRGENAHLCAENELLWNAFNEGKERQRVLAEKMKQILQFLYKTFVEGGNNALEAQSVFHEHLPKIMDQARAAGVEIEPISKGSTGESSSNSLVKQDNHSLTARQQSLLSPTTESDGLSSDLKRMDTISTLPTLDLMGPSLSIMGGGGGGDLTNTLNQLRAGTAPTDDSVDAPADSVVRSESLQSFMDVMESPQENHFGKLTDLAKDVNQYITDQDDTMRRLESISSTLSDPIGPWDEQGLAVPLDRPGSTSESDSAEKPSKGAEAKKRTSPDKAESGKAKKAKTK</sequence>
<evidence type="ECO:0000313" key="10">
    <source>
        <dbReference type="EMBL" id="CAD9674568.1"/>
    </source>
</evidence>
<evidence type="ECO:0000256" key="3">
    <source>
        <dbReference type="ARBA" id="ARBA00023125"/>
    </source>
</evidence>
<dbReference type="GO" id="GO:0043565">
    <property type="term" value="F:sequence-specific DNA binding"/>
    <property type="evidence" value="ECO:0007669"/>
    <property type="project" value="InterPro"/>
</dbReference>
<dbReference type="AlphaFoldDB" id="A0A7S2W9J3"/>
<keyword evidence="7" id="KW-0175">Coiled coil</keyword>
<feature type="region of interest" description="Disordered" evidence="8">
    <location>
        <begin position="254"/>
        <end position="295"/>
    </location>
</feature>
<proteinExistence type="inferred from homology"/>
<evidence type="ECO:0000256" key="6">
    <source>
        <dbReference type="RuleBase" id="RU004020"/>
    </source>
</evidence>
<evidence type="ECO:0000256" key="2">
    <source>
        <dbReference type="ARBA" id="ARBA00023015"/>
    </source>
</evidence>
<dbReference type="PRINTS" id="PR00056">
    <property type="entry name" value="HSFDOMAIN"/>
</dbReference>
<feature type="region of interest" description="Disordered" evidence="8">
    <location>
        <begin position="400"/>
        <end position="460"/>
    </location>
</feature>
<keyword evidence="3" id="KW-0238">DNA-binding</keyword>
<feature type="compositionally biased region" description="Basic and acidic residues" evidence="8">
    <location>
        <begin position="430"/>
        <end position="453"/>
    </location>
</feature>